<dbReference type="AlphaFoldDB" id="A0A2I1BUW0"/>
<name>A0A2I1BUW0_ASPN1</name>
<organism evidence="1 2">
    <name type="scientific">Aspergillus novofumigatus (strain IBT 16806)</name>
    <dbReference type="NCBI Taxonomy" id="1392255"/>
    <lineage>
        <taxon>Eukaryota</taxon>
        <taxon>Fungi</taxon>
        <taxon>Dikarya</taxon>
        <taxon>Ascomycota</taxon>
        <taxon>Pezizomycotina</taxon>
        <taxon>Eurotiomycetes</taxon>
        <taxon>Eurotiomycetidae</taxon>
        <taxon>Eurotiales</taxon>
        <taxon>Aspergillaceae</taxon>
        <taxon>Aspergillus</taxon>
        <taxon>Aspergillus subgen. Fumigati</taxon>
    </lineage>
</organism>
<reference evidence="2" key="1">
    <citation type="journal article" date="2018" name="Proc. Natl. Acad. Sci. U.S.A.">
        <title>Linking secondary metabolites to gene clusters through genome sequencing of six diverse Aspergillus species.</title>
        <authorList>
            <person name="Kaerboelling I."/>
            <person name="Vesth T.C."/>
            <person name="Frisvad J.C."/>
            <person name="Nybo J.L."/>
            <person name="Theobald S."/>
            <person name="Kuo A."/>
            <person name="Bowyer P."/>
            <person name="Matsuda Y."/>
            <person name="Mondo S."/>
            <person name="Lyhne E.K."/>
            <person name="Kogle M.E."/>
            <person name="Clum A."/>
            <person name="Lipzen A."/>
            <person name="Salamov A."/>
            <person name="Ngan C.Y."/>
            <person name="Daum C."/>
            <person name="Chiniquy J."/>
            <person name="Barry K."/>
            <person name="LaButti K."/>
            <person name="Haridas S."/>
            <person name="Simmons B.A."/>
            <person name="Magnuson J.K."/>
            <person name="Mortensen U.H."/>
            <person name="Larsen T.O."/>
            <person name="Grigoriev I.V."/>
            <person name="Baker S.E."/>
            <person name="Andersen M.R."/>
        </authorList>
    </citation>
    <scope>NUCLEOTIDE SEQUENCE [LARGE SCALE GENOMIC DNA]</scope>
    <source>
        <strain evidence="2">IBT 16806</strain>
    </source>
</reference>
<dbReference type="PANTHER" id="PTHR45458:SF3">
    <property type="entry name" value="CHAIN DEHYDROGENASE (ATSC), PUTATIVE-RELATED"/>
    <property type="match status" value="1"/>
</dbReference>
<evidence type="ECO:0000313" key="1">
    <source>
        <dbReference type="EMBL" id="PKX89152.1"/>
    </source>
</evidence>
<dbReference type="PANTHER" id="PTHR45458">
    <property type="entry name" value="SHORT-CHAIN DEHYDROGENASE/REDUCTASE SDR"/>
    <property type="match status" value="1"/>
</dbReference>
<accession>A0A2I1BUW0</accession>
<keyword evidence="2" id="KW-1185">Reference proteome</keyword>
<dbReference type="RefSeq" id="XP_024677747.1">
    <property type="nucleotide sequence ID" value="XM_024825255.1"/>
</dbReference>
<dbReference type="Gene3D" id="3.40.50.720">
    <property type="entry name" value="NAD(P)-binding Rossmann-like Domain"/>
    <property type="match status" value="1"/>
</dbReference>
<dbReference type="InterPro" id="IPR036291">
    <property type="entry name" value="NAD(P)-bd_dom_sf"/>
</dbReference>
<dbReference type="OrthoDB" id="7289984at2759"/>
<dbReference type="Proteomes" id="UP000234474">
    <property type="component" value="Unassembled WGS sequence"/>
</dbReference>
<protein>
    <submittedName>
        <fullName evidence="1">Putative short chain dehydrogenase</fullName>
    </submittedName>
</protein>
<gene>
    <name evidence="1" type="ORF">P174DRAFT_425089</name>
</gene>
<dbReference type="OMA" id="TNQCEID"/>
<dbReference type="Pfam" id="PF00106">
    <property type="entry name" value="adh_short"/>
    <property type="match status" value="1"/>
</dbReference>
<sequence>MSVYVITGVSKGIGFEFLRQISEDQKNLVIGLVRDKAATEKKIAAELGDRQNVHILHGDLTKYATLKQAAADTAEIVGERGIDYLVANAALVSSLDAYGPIGALCDKVEEVEAVSSQLWQTNVVGNIHLFHLFVPLILKGSIKKVITISTGVADLDLTNDCEIEVGALYAASKAAMNIIVAKFNAQYKKDGVLFMSISPGLVEVGHFADATPEEIQGLMGLMGKLATYAPHFKGPITPEESVRHVRSTWEKASIEGGFGGAFVSHFGNKQWV</sequence>
<comment type="caution">
    <text evidence="1">The sequence shown here is derived from an EMBL/GenBank/DDBJ whole genome shotgun (WGS) entry which is preliminary data.</text>
</comment>
<dbReference type="GeneID" id="36532580"/>
<dbReference type="InterPro" id="IPR052184">
    <property type="entry name" value="SDR_enzymes"/>
</dbReference>
<proteinExistence type="predicted"/>
<dbReference type="EMBL" id="MSZS01000010">
    <property type="protein sequence ID" value="PKX89152.1"/>
    <property type="molecule type" value="Genomic_DNA"/>
</dbReference>
<dbReference type="InterPro" id="IPR002347">
    <property type="entry name" value="SDR_fam"/>
</dbReference>
<evidence type="ECO:0000313" key="2">
    <source>
        <dbReference type="Proteomes" id="UP000234474"/>
    </source>
</evidence>
<dbReference type="VEuPathDB" id="FungiDB:P174DRAFT_425089"/>
<dbReference type="PRINTS" id="PR00081">
    <property type="entry name" value="GDHRDH"/>
</dbReference>
<dbReference type="CDD" id="cd05325">
    <property type="entry name" value="carb_red_sniffer_like_SDR_c"/>
    <property type="match status" value="1"/>
</dbReference>
<dbReference type="SUPFAM" id="SSF51735">
    <property type="entry name" value="NAD(P)-binding Rossmann-fold domains"/>
    <property type="match status" value="1"/>
</dbReference>
<dbReference type="GO" id="GO:0016616">
    <property type="term" value="F:oxidoreductase activity, acting on the CH-OH group of donors, NAD or NADP as acceptor"/>
    <property type="evidence" value="ECO:0007669"/>
    <property type="project" value="TreeGrafter"/>
</dbReference>